<feature type="transmembrane region" description="Helical" evidence="6">
    <location>
        <begin position="157"/>
        <end position="177"/>
    </location>
</feature>
<reference evidence="7" key="2">
    <citation type="submission" date="2015-06" db="UniProtKB">
        <authorList>
            <consortium name="EnsemblMetazoa"/>
        </authorList>
    </citation>
    <scope>IDENTIFICATION</scope>
</reference>
<name>T1KRJ4_TETUR</name>
<dbReference type="InterPro" id="IPR013604">
    <property type="entry name" value="7TM_chemorcpt"/>
</dbReference>
<evidence type="ECO:0000256" key="3">
    <source>
        <dbReference type="ARBA" id="ARBA00022692"/>
    </source>
</evidence>
<keyword evidence="8" id="KW-1185">Reference proteome</keyword>
<proteinExistence type="predicted"/>
<comment type="subcellular location">
    <subcellularLocation>
        <location evidence="1">Cell membrane</location>
        <topology evidence="1">Multi-pass membrane protein</topology>
    </subcellularLocation>
</comment>
<accession>T1KRJ4</accession>
<dbReference type="Pfam" id="PF08395">
    <property type="entry name" value="7tm_7"/>
    <property type="match status" value="1"/>
</dbReference>
<dbReference type="Proteomes" id="UP000015104">
    <property type="component" value="Unassembled WGS sequence"/>
</dbReference>
<evidence type="ECO:0000256" key="2">
    <source>
        <dbReference type="ARBA" id="ARBA00022475"/>
    </source>
</evidence>
<feature type="transmembrane region" description="Helical" evidence="6">
    <location>
        <begin position="69"/>
        <end position="88"/>
    </location>
</feature>
<feature type="transmembrane region" description="Helical" evidence="6">
    <location>
        <begin position="31"/>
        <end position="49"/>
    </location>
</feature>
<keyword evidence="5 6" id="KW-0472">Membrane</keyword>
<organism evidence="7 8">
    <name type="scientific">Tetranychus urticae</name>
    <name type="common">Two-spotted spider mite</name>
    <dbReference type="NCBI Taxonomy" id="32264"/>
    <lineage>
        <taxon>Eukaryota</taxon>
        <taxon>Metazoa</taxon>
        <taxon>Ecdysozoa</taxon>
        <taxon>Arthropoda</taxon>
        <taxon>Chelicerata</taxon>
        <taxon>Arachnida</taxon>
        <taxon>Acari</taxon>
        <taxon>Acariformes</taxon>
        <taxon>Trombidiformes</taxon>
        <taxon>Prostigmata</taxon>
        <taxon>Eleutherengona</taxon>
        <taxon>Raphignathae</taxon>
        <taxon>Tetranychoidea</taxon>
        <taxon>Tetranychidae</taxon>
        <taxon>Tetranychus</taxon>
    </lineage>
</organism>
<keyword evidence="3 6" id="KW-0812">Transmembrane</keyword>
<evidence type="ECO:0000313" key="8">
    <source>
        <dbReference type="Proteomes" id="UP000015104"/>
    </source>
</evidence>
<dbReference type="GO" id="GO:0050909">
    <property type="term" value="P:sensory perception of taste"/>
    <property type="evidence" value="ECO:0007669"/>
    <property type="project" value="InterPro"/>
</dbReference>
<reference evidence="8" key="1">
    <citation type="submission" date="2011-08" db="EMBL/GenBank/DDBJ databases">
        <authorList>
            <person name="Rombauts S."/>
        </authorList>
    </citation>
    <scope>NUCLEOTIDE SEQUENCE</scope>
    <source>
        <strain evidence="8">London</strain>
    </source>
</reference>
<dbReference type="GO" id="GO:0005886">
    <property type="term" value="C:plasma membrane"/>
    <property type="evidence" value="ECO:0007669"/>
    <property type="project" value="UniProtKB-SubCell"/>
</dbReference>
<sequence>MDKNKLTRRSKLTRPLSLFGKSLLGNKWSQIIHIFTAIFSLILSMGKLYDIYDDIKNGRYDNVLLKYERIMNFIVCLSISCISLNYIFNKSYYIEFINLHSKIANSDYFGLFCNSHLTKWMKINHLFFVSFISFEVPFEIVYFIHDYILLEGFTFSSTLHLLSLVLSFKVCFLYEFIFETCTYLQSDFILLDNLLVQLSTQTHQTNEINVKSLRLLHNEIIKCTGLINKLFKYAVLCTYAYQIGHNVCLIGILSLDQFNSYLAIFIIKFIEQSIMLTLITYHLVRVYQLSVQLFDKVYHLSFSLNPSHSITTTNELNLFLLRINRNDIGFSFVGLCMVSPSFVSSLATISATLGLAMPSLIKSSAYEGIK</sequence>
<feature type="transmembrane region" description="Helical" evidence="6">
    <location>
        <begin position="328"/>
        <end position="356"/>
    </location>
</feature>
<protein>
    <recommendedName>
        <fullName evidence="9">Gustatory receptor</fullName>
    </recommendedName>
</protein>
<keyword evidence="2" id="KW-1003">Cell membrane</keyword>
<dbReference type="HOGENOM" id="CLU_755079_0_0_1"/>
<evidence type="ECO:0008006" key="9">
    <source>
        <dbReference type="Google" id="ProtNLM"/>
    </source>
</evidence>
<feature type="transmembrane region" description="Helical" evidence="6">
    <location>
        <begin position="261"/>
        <end position="284"/>
    </location>
</feature>
<dbReference type="AlphaFoldDB" id="T1KRJ4"/>
<feature type="transmembrane region" description="Helical" evidence="6">
    <location>
        <begin position="230"/>
        <end position="255"/>
    </location>
</feature>
<dbReference type="EMBL" id="CAEY01000391">
    <property type="status" value="NOT_ANNOTATED_CDS"/>
    <property type="molecule type" value="Genomic_DNA"/>
</dbReference>
<evidence type="ECO:0000313" key="7">
    <source>
        <dbReference type="EnsemblMetazoa" id="tetur18g03721.1"/>
    </source>
</evidence>
<evidence type="ECO:0000256" key="5">
    <source>
        <dbReference type="ARBA" id="ARBA00023136"/>
    </source>
</evidence>
<evidence type="ECO:0000256" key="4">
    <source>
        <dbReference type="ARBA" id="ARBA00022989"/>
    </source>
</evidence>
<keyword evidence="4 6" id="KW-1133">Transmembrane helix</keyword>
<evidence type="ECO:0000256" key="1">
    <source>
        <dbReference type="ARBA" id="ARBA00004651"/>
    </source>
</evidence>
<dbReference type="EnsemblMetazoa" id="tetur18g03721.1">
    <property type="protein sequence ID" value="tetur18g03721.1"/>
    <property type="gene ID" value="tetur18g03721"/>
</dbReference>
<evidence type="ECO:0000256" key="6">
    <source>
        <dbReference type="SAM" id="Phobius"/>
    </source>
</evidence>
<feature type="transmembrane region" description="Helical" evidence="6">
    <location>
        <begin position="126"/>
        <end position="145"/>
    </location>
</feature>